<evidence type="ECO:0000256" key="2">
    <source>
        <dbReference type="SAM" id="Phobius"/>
    </source>
</evidence>
<evidence type="ECO:0008006" key="6">
    <source>
        <dbReference type="Google" id="ProtNLM"/>
    </source>
</evidence>
<evidence type="ECO:0000313" key="4">
    <source>
        <dbReference type="EMBL" id="MFD0945764.1"/>
    </source>
</evidence>
<feature type="chain" id="PRO_5045929205" description="LPXTG cell wall anchor domain-containing protein" evidence="3">
    <location>
        <begin position="28"/>
        <end position="395"/>
    </location>
</feature>
<gene>
    <name evidence="4" type="ORF">ACFQ1E_05385</name>
</gene>
<name>A0ABW3H3I4_9SPHN</name>
<dbReference type="EMBL" id="JBHTJG010000002">
    <property type="protein sequence ID" value="MFD0945764.1"/>
    <property type="molecule type" value="Genomic_DNA"/>
</dbReference>
<feature type="compositionally biased region" description="Low complexity" evidence="1">
    <location>
        <begin position="63"/>
        <end position="112"/>
    </location>
</feature>
<keyword evidence="3" id="KW-0732">Signal</keyword>
<reference evidence="5" key="1">
    <citation type="journal article" date="2019" name="Int. J. Syst. Evol. Microbiol.">
        <title>The Global Catalogue of Microorganisms (GCM) 10K type strain sequencing project: providing services to taxonomists for standard genome sequencing and annotation.</title>
        <authorList>
            <consortium name="The Broad Institute Genomics Platform"/>
            <consortium name="The Broad Institute Genome Sequencing Center for Infectious Disease"/>
            <person name="Wu L."/>
            <person name="Ma J."/>
        </authorList>
    </citation>
    <scope>NUCLEOTIDE SEQUENCE [LARGE SCALE GENOMIC DNA]</scope>
    <source>
        <strain evidence="5">CCUG 62982</strain>
    </source>
</reference>
<feature type="transmembrane region" description="Helical" evidence="2">
    <location>
        <begin position="161"/>
        <end position="180"/>
    </location>
</feature>
<feature type="compositionally biased region" description="Low complexity" evidence="1">
    <location>
        <begin position="120"/>
        <end position="138"/>
    </location>
</feature>
<organism evidence="4 5">
    <name type="scientific">Sphingomonas canadensis</name>
    <dbReference type="NCBI Taxonomy" id="1219257"/>
    <lineage>
        <taxon>Bacteria</taxon>
        <taxon>Pseudomonadati</taxon>
        <taxon>Pseudomonadota</taxon>
        <taxon>Alphaproteobacteria</taxon>
        <taxon>Sphingomonadales</taxon>
        <taxon>Sphingomonadaceae</taxon>
        <taxon>Sphingomonas</taxon>
    </lineage>
</organism>
<keyword evidence="2" id="KW-0812">Transmembrane</keyword>
<evidence type="ECO:0000313" key="5">
    <source>
        <dbReference type="Proteomes" id="UP001596977"/>
    </source>
</evidence>
<feature type="signal peptide" evidence="3">
    <location>
        <begin position="1"/>
        <end position="27"/>
    </location>
</feature>
<keyword evidence="5" id="KW-1185">Reference proteome</keyword>
<dbReference type="Proteomes" id="UP001596977">
    <property type="component" value="Unassembled WGS sequence"/>
</dbReference>
<sequence length="395" mass="40190">MKTSAYQPAPRLAVIFGAALVATPAMAQEVAPPPVVSTQTTPAPAPAQPRVVFAPAAPVVQEAPAATAEPAPQPARARPAQRQSARAAPARASPAAAPRAAAPAPQAQAQPAETPPPAAPAAETAPVPQAAAPVEPVETLPPPPAVETGVVEENVPQRSNWLWIALGAVLAGAIAFALLFRRRRAASEEYAPAAAAPIAAAPIAATEADAAPAGPIGAELHASRAARDELAGIADRPAPVAARPWLELGMRPVRAGTSADEALVEIELIVGNAGDTPAEDVRIAAFMLPPGTRPSEMEALLIEQGGALPPQTIRPGEGTRIDGTLAVHRSEINGSFAPLVVAEARYRLPDGSEGRTAATFQVGIDNGGGIAPIAVDRPAMHDDVSAELRGRPEHV</sequence>
<keyword evidence="2" id="KW-1133">Transmembrane helix</keyword>
<comment type="caution">
    <text evidence="4">The sequence shown here is derived from an EMBL/GenBank/DDBJ whole genome shotgun (WGS) entry which is preliminary data.</text>
</comment>
<proteinExistence type="predicted"/>
<protein>
    <recommendedName>
        <fullName evidence="6">LPXTG cell wall anchor domain-containing protein</fullName>
    </recommendedName>
</protein>
<accession>A0ABW3H3I4</accession>
<feature type="region of interest" description="Disordered" evidence="1">
    <location>
        <begin position="63"/>
        <end position="145"/>
    </location>
</feature>
<evidence type="ECO:0000256" key="3">
    <source>
        <dbReference type="SAM" id="SignalP"/>
    </source>
</evidence>
<evidence type="ECO:0000256" key="1">
    <source>
        <dbReference type="SAM" id="MobiDB-lite"/>
    </source>
</evidence>
<dbReference type="RefSeq" id="WP_380916271.1">
    <property type="nucleotide sequence ID" value="NZ_JBHTJG010000002.1"/>
</dbReference>
<keyword evidence="2" id="KW-0472">Membrane</keyword>